<dbReference type="Proteomes" id="UP001499942">
    <property type="component" value="Unassembled WGS sequence"/>
</dbReference>
<evidence type="ECO:0000256" key="2">
    <source>
        <dbReference type="SAM" id="MobiDB-lite"/>
    </source>
</evidence>
<keyword evidence="5" id="KW-1185">Reference proteome</keyword>
<dbReference type="InterPro" id="IPR000868">
    <property type="entry name" value="Isochorismatase-like_dom"/>
</dbReference>
<feature type="domain" description="Isochorismatase-like" evidence="3">
    <location>
        <begin position="29"/>
        <end position="191"/>
    </location>
</feature>
<organism evidence="4 5">
    <name type="scientific">Streptomyces gobitricini</name>
    <dbReference type="NCBI Taxonomy" id="68211"/>
    <lineage>
        <taxon>Bacteria</taxon>
        <taxon>Bacillati</taxon>
        <taxon>Actinomycetota</taxon>
        <taxon>Actinomycetes</taxon>
        <taxon>Kitasatosporales</taxon>
        <taxon>Streptomycetaceae</taxon>
        <taxon>Streptomyces</taxon>
    </lineage>
</organism>
<dbReference type="PANTHER" id="PTHR43540:SF6">
    <property type="entry name" value="ISOCHORISMATASE-LIKE DOMAIN-CONTAINING PROTEIN"/>
    <property type="match status" value="1"/>
</dbReference>
<dbReference type="GO" id="GO:0016787">
    <property type="term" value="F:hydrolase activity"/>
    <property type="evidence" value="ECO:0007669"/>
    <property type="project" value="UniProtKB-KW"/>
</dbReference>
<gene>
    <name evidence="4" type="ORF">GCM10010393_33020</name>
</gene>
<dbReference type="PANTHER" id="PTHR43540">
    <property type="entry name" value="PEROXYUREIDOACRYLATE/UREIDOACRYLATE AMIDOHYDROLASE-RELATED"/>
    <property type="match status" value="1"/>
</dbReference>
<dbReference type="SUPFAM" id="SSF52499">
    <property type="entry name" value="Isochorismatase-like hydrolases"/>
    <property type="match status" value="1"/>
</dbReference>
<dbReference type="Gene3D" id="3.40.50.850">
    <property type="entry name" value="Isochorismatase-like"/>
    <property type="match status" value="1"/>
</dbReference>
<evidence type="ECO:0000256" key="1">
    <source>
        <dbReference type="ARBA" id="ARBA00022801"/>
    </source>
</evidence>
<dbReference type="Pfam" id="PF00857">
    <property type="entry name" value="Isochorismatase"/>
    <property type="match status" value="1"/>
</dbReference>
<proteinExistence type="predicted"/>
<reference evidence="5" key="1">
    <citation type="journal article" date="2019" name="Int. J. Syst. Evol. Microbiol.">
        <title>The Global Catalogue of Microorganisms (GCM) 10K type strain sequencing project: providing services to taxonomists for standard genome sequencing and annotation.</title>
        <authorList>
            <consortium name="The Broad Institute Genomics Platform"/>
            <consortium name="The Broad Institute Genome Sequencing Center for Infectious Disease"/>
            <person name="Wu L."/>
            <person name="Ma J."/>
        </authorList>
    </citation>
    <scope>NUCLEOTIDE SEQUENCE [LARGE SCALE GENOMIC DNA]</scope>
    <source>
        <strain evidence="5">JCM 5062</strain>
    </source>
</reference>
<name>A0ABP5ZIL1_9ACTN</name>
<evidence type="ECO:0000313" key="4">
    <source>
        <dbReference type="EMBL" id="GAA2498183.1"/>
    </source>
</evidence>
<dbReference type="EMBL" id="BAAASR010000018">
    <property type="protein sequence ID" value="GAA2498183.1"/>
    <property type="molecule type" value="Genomic_DNA"/>
</dbReference>
<feature type="compositionally biased region" description="Polar residues" evidence="2">
    <location>
        <begin position="1"/>
        <end position="17"/>
    </location>
</feature>
<comment type="caution">
    <text evidence="4">The sequence shown here is derived from an EMBL/GenBank/DDBJ whole genome shotgun (WGS) entry which is preliminary data.</text>
</comment>
<feature type="region of interest" description="Disordered" evidence="2">
    <location>
        <begin position="1"/>
        <end position="22"/>
    </location>
</feature>
<sequence length="211" mass="23096">MSTSDTNASDMNGSAKNTAGRRRGAAGGTALAVIDMINTYDHQDAELLLPSVREALPVMVDLVTRAREHGVAVIYVNDNFGEWRSHHGEILRTALDGPHAELVEPVRPDDSSLFVVKARHSIFYETPLAYLLTQLDVDHLVLCGQVTEQCVLYSALDAHIRHIRVTVPTDAVAHIHESLAEAALEMMRRNMSARTVEAKEIDFASTAGRGT</sequence>
<accession>A0ABP5ZIL1</accession>
<keyword evidence="1 4" id="KW-0378">Hydrolase</keyword>
<dbReference type="CDD" id="cd00431">
    <property type="entry name" value="cysteine_hydrolases"/>
    <property type="match status" value="1"/>
</dbReference>
<dbReference type="InterPro" id="IPR050272">
    <property type="entry name" value="Isochorismatase-like_hydrls"/>
</dbReference>
<protein>
    <submittedName>
        <fullName evidence="4">Cysteine hydrolase</fullName>
    </submittedName>
</protein>
<evidence type="ECO:0000313" key="5">
    <source>
        <dbReference type="Proteomes" id="UP001499942"/>
    </source>
</evidence>
<dbReference type="InterPro" id="IPR036380">
    <property type="entry name" value="Isochorismatase-like_sf"/>
</dbReference>
<evidence type="ECO:0000259" key="3">
    <source>
        <dbReference type="Pfam" id="PF00857"/>
    </source>
</evidence>